<accession>A0A2N9VSP7</accession>
<dbReference type="Gene3D" id="3.40.630.30">
    <property type="match status" value="1"/>
</dbReference>
<evidence type="ECO:0000313" key="3">
    <source>
        <dbReference type="Proteomes" id="UP000232163"/>
    </source>
</evidence>
<feature type="domain" description="N-acetyltransferase" evidence="1">
    <location>
        <begin position="4"/>
        <end position="148"/>
    </location>
</feature>
<dbReference type="KEGG" id="pht:BLM14_15860"/>
<protein>
    <recommendedName>
        <fullName evidence="1">N-acetyltransferase domain-containing protein</fullName>
    </recommendedName>
</protein>
<dbReference type="RefSeq" id="WP_100000317.1">
    <property type="nucleotide sequence ID" value="NZ_CP017940.1"/>
</dbReference>
<dbReference type="InterPro" id="IPR016181">
    <property type="entry name" value="Acyl_CoA_acyltransferase"/>
</dbReference>
<dbReference type="AlphaFoldDB" id="A0A2N9VSP7"/>
<dbReference type="Pfam" id="PF13527">
    <property type="entry name" value="Acetyltransf_9"/>
    <property type="match status" value="1"/>
</dbReference>
<organism evidence="2 3">
    <name type="scientific">Phyllobacterium zundukense</name>
    <dbReference type="NCBI Taxonomy" id="1867719"/>
    <lineage>
        <taxon>Bacteria</taxon>
        <taxon>Pseudomonadati</taxon>
        <taxon>Pseudomonadota</taxon>
        <taxon>Alphaproteobacteria</taxon>
        <taxon>Hyphomicrobiales</taxon>
        <taxon>Phyllobacteriaceae</taxon>
        <taxon>Phyllobacterium</taxon>
    </lineage>
</organism>
<dbReference type="PROSITE" id="PS51186">
    <property type="entry name" value="GNAT"/>
    <property type="match status" value="1"/>
</dbReference>
<dbReference type="SUPFAM" id="SSF55729">
    <property type="entry name" value="Acyl-CoA N-acyltransferases (Nat)"/>
    <property type="match status" value="1"/>
</dbReference>
<sequence>MNGITVRAAHSDDYPFISDILVTAFAGTDEANLVRRLRHDNDVVLELVALNDKVIIGHILFSRLKLAGAEDFDAVALAPLAVAPAHQGKGAGSKLVRIAHEHLAAAGETLSIVLGEPEYYGRFGYEHQRAAGFESPYQGDYLQAYAFGDAPSSGTLIYAPAFGAL</sequence>
<dbReference type="OrthoDB" id="9797178at2"/>
<dbReference type="Proteomes" id="UP000232163">
    <property type="component" value="Unassembled WGS sequence"/>
</dbReference>
<evidence type="ECO:0000313" key="2">
    <source>
        <dbReference type="EMBL" id="PIO42515.1"/>
    </source>
</evidence>
<dbReference type="InterPro" id="IPR000182">
    <property type="entry name" value="GNAT_dom"/>
</dbReference>
<comment type="caution">
    <text evidence="2">The sequence shown here is derived from an EMBL/GenBank/DDBJ whole genome shotgun (WGS) entry which is preliminary data.</text>
</comment>
<dbReference type="EMBL" id="MZMT01000053">
    <property type="protein sequence ID" value="PIO42515.1"/>
    <property type="molecule type" value="Genomic_DNA"/>
</dbReference>
<evidence type="ECO:0000259" key="1">
    <source>
        <dbReference type="PROSITE" id="PS51186"/>
    </source>
</evidence>
<proteinExistence type="predicted"/>
<dbReference type="GO" id="GO:0016747">
    <property type="term" value="F:acyltransferase activity, transferring groups other than amino-acyl groups"/>
    <property type="evidence" value="ECO:0007669"/>
    <property type="project" value="InterPro"/>
</dbReference>
<reference evidence="3" key="1">
    <citation type="journal article" date="2017" name="Int J Environ Stud">
        <title>Does the Miocene-Pliocene relict legume Oxytropis triphylla form nitrogen-fixing nodules with a combination of bacterial strains?</title>
        <authorList>
            <person name="Safronova V."/>
            <person name="Belimov A."/>
            <person name="Sazanova A."/>
            <person name="Kuznetsova I."/>
            <person name="Popova J."/>
            <person name="Andronov E."/>
            <person name="Verkhozina A."/>
            <person name="Tikhonovich I."/>
        </authorList>
    </citation>
    <scope>NUCLEOTIDE SEQUENCE [LARGE SCALE GENOMIC DNA]</scope>
    <source>
        <strain evidence="3">Tri-38</strain>
    </source>
</reference>
<gene>
    <name evidence="2" type="ORF">B5P45_26320</name>
</gene>
<name>A0A2N9VSP7_9HYPH</name>
<keyword evidence="3" id="KW-1185">Reference proteome</keyword>